<evidence type="ECO:0000256" key="6">
    <source>
        <dbReference type="NCBIfam" id="TIGR00152"/>
    </source>
</evidence>
<dbReference type="HAMAP" id="MF_00376">
    <property type="entry name" value="Dephospho_CoA_kinase"/>
    <property type="match status" value="1"/>
</dbReference>
<dbReference type="EMBL" id="JBHTHZ010000001">
    <property type="protein sequence ID" value="MFD0792313.1"/>
    <property type="molecule type" value="Genomic_DNA"/>
</dbReference>
<dbReference type="NCBIfam" id="TIGR00152">
    <property type="entry name" value="dephospho-CoA kinase"/>
    <property type="match status" value="1"/>
</dbReference>
<dbReference type="PANTHER" id="PTHR10695">
    <property type="entry name" value="DEPHOSPHO-COA KINASE-RELATED"/>
    <property type="match status" value="1"/>
</dbReference>
<dbReference type="Proteomes" id="UP001597010">
    <property type="component" value="Unassembled WGS sequence"/>
</dbReference>
<evidence type="ECO:0000256" key="1">
    <source>
        <dbReference type="ARBA" id="ARBA00009018"/>
    </source>
</evidence>
<dbReference type="RefSeq" id="WP_377111017.1">
    <property type="nucleotide sequence ID" value="NZ_JBHTHZ010000001.1"/>
</dbReference>
<accession>A0ABW3ANL5</accession>
<organism evidence="7 9">
    <name type="scientific">Mucilaginibacter litoreus</name>
    <dbReference type="NCBI Taxonomy" id="1048221"/>
    <lineage>
        <taxon>Bacteria</taxon>
        <taxon>Pseudomonadati</taxon>
        <taxon>Bacteroidota</taxon>
        <taxon>Sphingobacteriia</taxon>
        <taxon>Sphingobacteriales</taxon>
        <taxon>Sphingobacteriaceae</taxon>
        <taxon>Mucilaginibacter</taxon>
    </lineage>
</organism>
<comment type="similarity">
    <text evidence="1 5">Belongs to the CoaE family.</text>
</comment>
<evidence type="ECO:0000256" key="4">
    <source>
        <dbReference type="ARBA" id="ARBA00022993"/>
    </source>
</evidence>
<evidence type="ECO:0000313" key="9">
    <source>
        <dbReference type="Proteomes" id="UP001597010"/>
    </source>
</evidence>
<dbReference type="EC" id="2.7.1.24" evidence="5 6"/>
<dbReference type="CDD" id="cd02022">
    <property type="entry name" value="DPCK"/>
    <property type="match status" value="1"/>
</dbReference>
<keyword evidence="4 5" id="KW-0173">Coenzyme A biosynthesis</keyword>
<dbReference type="PROSITE" id="PS51219">
    <property type="entry name" value="DPCK"/>
    <property type="match status" value="1"/>
</dbReference>
<dbReference type="SUPFAM" id="SSF52540">
    <property type="entry name" value="P-loop containing nucleoside triphosphate hydrolases"/>
    <property type="match status" value="1"/>
</dbReference>
<dbReference type="Pfam" id="PF01121">
    <property type="entry name" value="CoaE"/>
    <property type="match status" value="1"/>
</dbReference>
<dbReference type="GO" id="GO:0004140">
    <property type="term" value="F:dephospho-CoA kinase activity"/>
    <property type="evidence" value="ECO:0007669"/>
    <property type="project" value="UniProtKB-EC"/>
</dbReference>
<reference evidence="7" key="1">
    <citation type="journal article" date="2014" name="Int. J. Syst. Evol. Microbiol.">
        <title>Complete genome of a new Firmicutes species belonging to the dominant human colonic microbiota ('Ruminococcus bicirculans') reveals two chromosomes and a selective capacity to utilize plant glucans.</title>
        <authorList>
            <consortium name="NISC Comparative Sequencing Program"/>
            <person name="Wegmann U."/>
            <person name="Louis P."/>
            <person name="Goesmann A."/>
            <person name="Henrissat B."/>
            <person name="Duncan S.H."/>
            <person name="Flint H.J."/>
        </authorList>
    </citation>
    <scope>NUCLEOTIDE SEQUENCE</scope>
    <source>
        <strain evidence="7">CCUG 61484</strain>
    </source>
</reference>
<gene>
    <name evidence="5 7" type="primary">coaE</name>
    <name evidence="7" type="ORF">ACFQZX_01715</name>
    <name evidence="8" type="ORF">ACFQZX_02360</name>
</gene>
<keyword evidence="5" id="KW-0963">Cytoplasm</keyword>
<dbReference type="PANTHER" id="PTHR10695:SF46">
    <property type="entry name" value="BIFUNCTIONAL COENZYME A SYNTHASE-RELATED"/>
    <property type="match status" value="1"/>
</dbReference>
<dbReference type="InterPro" id="IPR027417">
    <property type="entry name" value="P-loop_NTPase"/>
</dbReference>
<keyword evidence="9" id="KW-1185">Reference proteome</keyword>
<dbReference type="InterPro" id="IPR001977">
    <property type="entry name" value="Depp_CoAkinase"/>
</dbReference>
<keyword evidence="2 5" id="KW-0547">Nucleotide-binding</keyword>
<keyword evidence="3 5" id="KW-0067">ATP-binding</keyword>
<name>A0ABW3ANL5_9SPHI</name>
<comment type="caution">
    <text evidence="7">The sequence shown here is derived from an EMBL/GenBank/DDBJ whole genome shotgun (WGS) entry which is preliminary data.</text>
</comment>
<reference evidence="9" key="2">
    <citation type="journal article" date="2019" name="Int. J. Syst. Evol. Microbiol.">
        <title>The Global Catalogue of Microorganisms (GCM) 10K type strain sequencing project: providing services to taxonomists for standard genome sequencing and annotation.</title>
        <authorList>
            <consortium name="The Broad Institute Genomics Platform"/>
            <consortium name="The Broad Institute Genome Sequencing Center for Infectious Disease"/>
            <person name="Wu L."/>
            <person name="Ma J."/>
        </authorList>
    </citation>
    <scope>NUCLEOTIDE SEQUENCE [LARGE SCALE GENOMIC DNA]</scope>
    <source>
        <strain evidence="9">CCUG 61484</strain>
    </source>
</reference>
<sequence>MFKIGITGNIGSGKTTVCKVFEVLGIPVFYSDLHAKLVMVEDKELVAGIKQAFGNEAYAADQSLNRKHIADIVFNNQQQLEKLNALVHPAVFRAFDKWVIQQKNTPYVLKETAILFESGSYKMCDRNILVSAPLENRVQRVMQRDGVTAQEVINRDSRQLSEEKKLTMADDVIINDDTQLVIPQVLRLHKLYLSIAADK</sequence>
<evidence type="ECO:0000256" key="3">
    <source>
        <dbReference type="ARBA" id="ARBA00022840"/>
    </source>
</evidence>
<keyword evidence="5 7" id="KW-0418">Kinase</keyword>
<evidence type="ECO:0000313" key="8">
    <source>
        <dbReference type="EMBL" id="MFD0792441.1"/>
    </source>
</evidence>
<evidence type="ECO:0000313" key="7">
    <source>
        <dbReference type="EMBL" id="MFD0792313.1"/>
    </source>
</evidence>
<evidence type="ECO:0000256" key="2">
    <source>
        <dbReference type="ARBA" id="ARBA00022741"/>
    </source>
</evidence>
<evidence type="ECO:0000256" key="5">
    <source>
        <dbReference type="HAMAP-Rule" id="MF_00376"/>
    </source>
</evidence>
<protein>
    <recommendedName>
        <fullName evidence="5 6">Dephospho-CoA kinase</fullName>
        <ecNumber evidence="5 6">2.7.1.24</ecNumber>
    </recommendedName>
    <alternativeName>
        <fullName evidence="5">Dephosphocoenzyme A kinase</fullName>
    </alternativeName>
</protein>
<keyword evidence="5 7" id="KW-0808">Transferase</keyword>
<comment type="function">
    <text evidence="5">Catalyzes the phosphorylation of the 3'-hydroxyl group of dephosphocoenzyme A to form coenzyme A.</text>
</comment>
<feature type="binding site" evidence="5">
    <location>
        <begin position="11"/>
        <end position="16"/>
    </location>
    <ligand>
        <name>ATP</name>
        <dbReference type="ChEBI" id="CHEBI:30616"/>
    </ligand>
</feature>
<comment type="pathway">
    <text evidence="5">Cofactor biosynthesis; coenzyme A biosynthesis; CoA from (R)-pantothenate: step 5/5.</text>
</comment>
<dbReference type="EMBL" id="JBHTHZ010000001">
    <property type="protein sequence ID" value="MFD0792441.1"/>
    <property type="molecule type" value="Genomic_DNA"/>
</dbReference>
<proteinExistence type="inferred from homology"/>
<comment type="subcellular location">
    <subcellularLocation>
        <location evidence="5">Cytoplasm</location>
    </subcellularLocation>
</comment>
<reference evidence="7" key="3">
    <citation type="submission" date="2024-09" db="EMBL/GenBank/DDBJ databases">
        <authorList>
            <person name="Sun Q."/>
            <person name="Mori K."/>
        </authorList>
    </citation>
    <scope>NUCLEOTIDE SEQUENCE</scope>
    <source>
        <strain evidence="7">CCUG 61484</strain>
    </source>
</reference>
<dbReference type="Gene3D" id="3.40.50.300">
    <property type="entry name" value="P-loop containing nucleotide triphosphate hydrolases"/>
    <property type="match status" value="1"/>
</dbReference>
<comment type="catalytic activity">
    <reaction evidence="5">
        <text>3'-dephospho-CoA + ATP = ADP + CoA + H(+)</text>
        <dbReference type="Rhea" id="RHEA:18245"/>
        <dbReference type="ChEBI" id="CHEBI:15378"/>
        <dbReference type="ChEBI" id="CHEBI:30616"/>
        <dbReference type="ChEBI" id="CHEBI:57287"/>
        <dbReference type="ChEBI" id="CHEBI:57328"/>
        <dbReference type="ChEBI" id="CHEBI:456216"/>
        <dbReference type="EC" id="2.7.1.24"/>
    </reaction>
</comment>